<comment type="similarity">
    <text evidence="1">Belongs to the NAD(P)H dehydrogenase (quinone) family.</text>
</comment>
<proteinExistence type="inferred from homology"/>
<dbReference type="EMBL" id="JABFTT010000001">
    <property type="protein sequence ID" value="MCE8018728.1"/>
    <property type="molecule type" value="Genomic_DNA"/>
</dbReference>
<sequence length="208" mass="23703">MAMNDHSKKLHVIWAHPRHDSLTGRVVNAIMSEAQQQGMSTVELDLYRSGFDPVLGLEDEPDFSNPNKQYSHEVTRLAESLTGSDAAIIVFPVWWYSLPAMLKGYIDRVWNYGLFYGNGKRLPFSAIRWVALVGGGQTRFVREHKDRYMEDLLNNGIATYCGIENSTVTFLYNTLAYEEDADLSLHHQVLIDQARSVVRELHADLEDI</sequence>
<dbReference type="Proteomes" id="UP001320122">
    <property type="component" value="Unassembled WGS sequence"/>
</dbReference>
<dbReference type="Pfam" id="PF02525">
    <property type="entry name" value="Flavodoxin_2"/>
    <property type="match status" value="1"/>
</dbReference>
<evidence type="ECO:0000256" key="2">
    <source>
        <dbReference type="ARBA" id="ARBA00023002"/>
    </source>
</evidence>
<feature type="domain" description="Flavodoxin-like fold" evidence="3">
    <location>
        <begin position="8"/>
        <end position="182"/>
    </location>
</feature>
<dbReference type="Gene3D" id="3.40.50.360">
    <property type="match status" value="1"/>
</dbReference>
<gene>
    <name evidence="4" type="ORF">HOP51_01155</name>
</gene>
<evidence type="ECO:0000259" key="3">
    <source>
        <dbReference type="Pfam" id="PF02525"/>
    </source>
</evidence>
<comment type="caution">
    <text evidence="4">The sequence shown here is derived from an EMBL/GenBank/DDBJ whole genome shotgun (WGS) entry which is preliminary data.</text>
</comment>
<reference evidence="4 5" key="1">
    <citation type="journal article" date="2021" name="Front. Microbiol.">
        <title>Aerobic Denitrification and Heterotrophic Sulfur Oxidation in the Genus Halomonas Revealed by Six Novel Species Characterizations and Genome-Based Analysis.</title>
        <authorList>
            <person name="Wang L."/>
            <person name="Shao Z."/>
        </authorList>
    </citation>
    <scope>NUCLEOTIDE SEQUENCE [LARGE SCALE GENOMIC DNA]</scope>
    <source>
        <strain evidence="4 5">MCCC 1A11036</strain>
    </source>
</reference>
<accession>A0ABS9AA10</accession>
<evidence type="ECO:0000313" key="4">
    <source>
        <dbReference type="EMBL" id="MCE8018728.1"/>
    </source>
</evidence>
<dbReference type="NCBIfam" id="NF007280">
    <property type="entry name" value="PRK09739.1"/>
    <property type="match status" value="1"/>
</dbReference>
<dbReference type="PANTHER" id="PTHR10204:SF34">
    <property type="entry name" value="NAD(P)H DEHYDROGENASE [QUINONE] 1 ISOFORM 1"/>
    <property type="match status" value="1"/>
</dbReference>
<dbReference type="PANTHER" id="PTHR10204">
    <property type="entry name" value="NAD P H OXIDOREDUCTASE-RELATED"/>
    <property type="match status" value="1"/>
</dbReference>
<dbReference type="SUPFAM" id="SSF52218">
    <property type="entry name" value="Flavoproteins"/>
    <property type="match status" value="1"/>
</dbReference>
<dbReference type="InterPro" id="IPR003680">
    <property type="entry name" value="Flavodoxin_fold"/>
</dbReference>
<dbReference type="InterPro" id="IPR029039">
    <property type="entry name" value="Flavoprotein-like_sf"/>
</dbReference>
<organism evidence="4 5">
    <name type="scientific">Billgrantia zhangzhouensis</name>
    <dbReference type="NCBI Taxonomy" id="2733481"/>
    <lineage>
        <taxon>Bacteria</taxon>
        <taxon>Pseudomonadati</taxon>
        <taxon>Pseudomonadota</taxon>
        <taxon>Gammaproteobacteria</taxon>
        <taxon>Oceanospirillales</taxon>
        <taxon>Halomonadaceae</taxon>
        <taxon>Billgrantia</taxon>
    </lineage>
</organism>
<keyword evidence="5" id="KW-1185">Reference proteome</keyword>
<dbReference type="EC" id="1.6.99.-" evidence="4"/>
<keyword evidence="2 4" id="KW-0560">Oxidoreductase</keyword>
<evidence type="ECO:0000313" key="5">
    <source>
        <dbReference type="Proteomes" id="UP001320122"/>
    </source>
</evidence>
<name>A0ABS9AA10_9GAMM</name>
<evidence type="ECO:0000256" key="1">
    <source>
        <dbReference type="ARBA" id="ARBA00006252"/>
    </source>
</evidence>
<protein>
    <submittedName>
        <fullName evidence="4">NAD(P)H oxidoreductase</fullName>
        <ecNumber evidence="4">1.6.99.-</ecNumber>
    </submittedName>
</protein>
<dbReference type="InterPro" id="IPR051545">
    <property type="entry name" value="NAD(P)H_dehydrogenase_qn"/>
</dbReference>
<dbReference type="GO" id="GO:0016491">
    <property type="term" value="F:oxidoreductase activity"/>
    <property type="evidence" value="ECO:0007669"/>
    <property type="project" value="UniProtKB-KW"/>
</dbReference>